<protein>
    <recommendedName>
        <fullName evidence="4">Reverse transcriptase domain-containing protein</fullName>
    </recommendedName>
</protein>
<evidence type="ECO:0008006" key="4">
    <source>
        <dbReference type="Google" id="ProtNLM"/>
    </source>
</evidence>
<name>A0AAE0R3W8_9TELE</name>
<organism evidence="2 3">
    <name type="scientific">Hemibagrus guttatus</name>
    <dbReference type="NCBI Taxonomy" id="175788"/>
    <lineage>
        <taxon>Eukaryota</taxon>
        <taxon>Metazoa</taxon>
        <taxon>Chordata</taxon>
        <taxon>Craniata</taxon>
        <taxon>Vertebrata</taxon>
        <taxon>Euteleostomi</taxon>
        <taxon>Actinopterygii</taxon>
        <taxon>Neopterygii</taxon>
        <taxon>Teleostei</taxon>
        <taxon>Ostariophysi</taxon>
        <taxon>Siluriformes</taxon>
        <taxon>Bagridae</taxon>
        <taxon>Hemibagrus</taxon>
    </lineage>
</organism>
<accession>A0AAE0R3W8</accession>
<evidence type="ECO:0000313" key="3">
    <source>
        <dbReference type="Proteomes" id="UP001274896"/>
    </source>
</evidence>
<evidence type="ECO:0000313" key="2">
    <source>
        <dbReference type="EMBL" id="KAK3542747.1"/>
    </source>
</evidence>
<dbReference type="PANTHER" id="PTHR47510">
    <property type="entry name" value="REVERSE TRANSCRIPTASE DOMAIN-CONTAINING PROTEIN"/>
    <property type="match status" value="1"/>
</dbReference>
<dbReference type="AlphaFoldDB" id="A0AAE0R3W8"/>
<comment type="caution">
    <text evidence="2">The sequence shown here is derived from an EMBL/GenBank/DDBJ whole genome shotgun (WGS) entry which is preliminary data.</text>
</comment>
<dbReference type="EMBL" id="JAUCMX010000006">
    <property type="protein sequence ID" value="KAK3542747.1"/>
    <property type="molecule type" value="Genomic_DNA"/>
</dbReference>
<reference evidence="2" key="1">
    <citation type="submission" date="2023-06" db="EMBL/GenBank/DDBJ databases">
        <title>Male Hemibagrus guttatus genome.</title>
        <authorList>
            <person name="Bian C."/>
        </authorList>
    </citation>
    <scope>NUCLEOTIDE SEQUENCE</scope>
    <source>
        <strain evidence="2">Male_cb2023</strain>
        <tissue evidence="2">Muscle</tissue>
    </source>
</reference>
<dbReference type="Proteomes" id="UP001274896">
    <property type="component" value="Unassembled WGS sequence"/>
</dbReference>
<feature type="region of interest" description="Disordered" evidence="1">
    <location>
        <begin position="1"/>
        <end position="21"/>
    </location>
</feature>
<dbReference type="PANTHER" id="PTHR47510:SF3">
    <property type="entry name" value="ENDO_EXONUCLEASE_PHOSPHATASE DOMAIN-CONTAINING PROTEIN"/>
    <property type="match status" value="1"/>
</dbReference>
<sequence length="240" mass="26792">MAVVVNPGLDRSEQQGPNQIKEAKRRHTQRLHGHFQDSGDSRCMWQGIQAVTNYKPTPSACDSDTSLSDALNDFYTRFEAQNNVVARKAIPPSNDQVLCLSTADVKGTLFRVNPRKSAGPDNIRGRVLRECTEQLADVFTDIFNISLSSTVVPTCLKTTTIVPVPRKSTVSCLNDHRPVALTPIVMKCFKRLVMRHIKTQLPPSLDPLQFAYRPNCSMDDAITTTLHLSLTHLDNKDTYV</sequence>
<proteinExistence type="predicted"/>
<evidence type="ECO:0000256" key="1">
    <source>
        <dbReference type="SAM" id="MobiDB-lite"/>
    </source>
</evidence>
<gene>
    <name evidence="2" type="ORF">QTP70_000821</name>
</gene>
<keyword evidence="3" id="KW-1185">Reference proteome</keyword>